<dbReference type="InterPro" id="IPR036397">
    <property type="entry name" value="RNaseH_sf"/>
</dbReference>
<dbReference type="Proteomes" id="UP000499080">
    <property type="component" value="Unassembled WGS sequence"/>
</dbReference>
<dbReference type="EMBL" id="BGPR01002027">
    <property type="protein sequence ID" value="GBM66456.1"/>
    <property type="molecule type" value="Genomic_DNA"/>
</dbReference>
<evidence type="ECO:0000313" key="3">
    <source>
        <dbReference type="Proteomes" id="UP000499080"/>
    </source>
</evidence>
<name>A0A4Y2HM63_ARAVE</name>
<dbReference type="AlphaFoldDB" id="A0A4Y2HM63"/>
<organism evidence="2 3">
    <name type="scientific">Araneus ventricosus</name>
    <name type="common">Orbweaver spider</name>
    <name type="synonym">Epeira ventricosa</name>
    <dbReference type="NCBI Taxonomy" id="182803"/>
    <lineage>
        <taxon>Eukaryota</taxon>
        <taxon>Metazoa</taxon>
        <taxon>Ecdysozoa</taxon>
        <taxon>Arthropoda</taxon>
        <taxon>Chelicerata</taxon>
        <taxon>Arachnida</taxon>
        <taxon>Araneae</taxon>
        <taxon>Araneomorphae</taxon>
        <taxon>Entelegynae</taxon>
        <taxon>Araneoidea</taxon>
        <taxon>Araneidae</taxon>
        <taxon>Araneus</taxon>
    </lineage>
</organism>
<dbReference type="Gene3D" id="3.30.420.10">
    <property type="entry name" value="Ribonuclease H-like superfamily/Ribonuclease H"/>
    <property type="match status" value="1"/>
</dbReference>
<reference evidence="2 3" key="1">
    <citation type="journal article" date="2019" name="Sci. Rep.">
        <title>Orb-weaving spider Araneus ventricosus genome elucidates the spidroin gene catalogue.</title>
        <authorList>
            <person name="Kono N."/>
            <person name="Nakamura H."/>
            <person name="Ohtoshi R."/>
            <person name="Moran D.A.P."/>
            <person name="Shinohara A."/>
            <person name="Yoshida Y."/>
            <person name="Fujiwara M."/>
            <person name="Mori M."/>
            <person name="Tomita M."/>
            <person name="Arakawa K."/>
        </authorList>
    </citation>
    <scope>NUCLEOTIDE SEQUENCE [LARGE SCALE GENOMIC DNA]</scope>
</reference>
<protein>
    <recommendedName>
        <fullName evidence="1">RNase H type-1 domain-containing protein</fullName>
    </recommendedName>
</protein>
<sequence>MVLFQWMPSHSDIPRNERADSLAKHGCSLPQHPIDLSCDQAYSTMVRSARKFIRKAQEIDAKGKIWESLLHDPVPMDVPRLFFTANFRILNGHDYLQGIFVE</sequence>
<feature type="domain" description="RNase H type-1" evidence="1">
    <location>
        <begin position="1"/>
        <end position="28"/>
    </location>
</feature>
<evidence type="ECO:0000313" key="2">
    <source>
        <dbReference type="EMBL" id="GBM66456.1"/>
    </source>
</evidence>
<keyword evidence="3" id="KW-1185">Reference proteome</keyword>
<gene>
    <name evidence="2" type="ORF">AVEN_146285_1</name>
</gene>
<dbReference type="GO" id="GO:0004523">
    <property type="term" value="F:RNA-DNA hybrid ribonuclease activity"/>
    <property type="evidence" value="ECO:0007669"/>
    <property type="project" value="InterPro"/>
</dbReference>
<dbReference type="InterPro" id="IPR012337">
    <property type="entry name" value="RNaseH-like_sf"/>
</dbReference>
<dbReference type="InterPro" id="IPR002156">
    <property type="entry name" value="RNaseH_domain"/>
</dbReference>
<dbReference type="OrthoDB" id="6429252at2759"/>
<comment type="caution">
    <text evidence="2">The sequence shown here is derived from an EMBL/GenBank/DDBJ whole genome shotgun (WGS) entry which is preliminary data.</text>
</comment>
<dbReference type="PROSITE" id="PS50879">
    <property type="entry name" value="RNASE_H_1"/>
    <property type="match status" value="1"/>
</dbReference>
<dbReference type="SUPFAM" id="SSF53098">
    <property type="entry name" value="Ribonuclease H-like"/>
    <property type="match status" value="1"/>
</dbReference>
<accession>A0A4Y2HM63</accession>
<proteinExistence type="predicted"/>
<evidence type="ECO:0000259" key="1">
    <source>
        <dbReference type="PROSITE" id="PS50879"/>
    </source>
</evidence>
<dbReference type="GO" id="GO:0003676">
    <property type="term" value="F:nucleic acid binding"/>
    <property type="evidence" value="ECO:0007669"/>
    <property type="project" value="InterPro"/>
</dbReference>